<gene>
    <name evidence="2" type="ORF">M8C21_031474</name>
</gene>
<feature type="compositionally biased region" description="Basic residues" evidence="1">
    <location>
        <begin position="63"/>
        <end position="72"/>
    </location>
</feature>
<evidence type="ECO:0000313" key="3">
    <source>
        <dbReference type="Proteomes" id="UP001206925"/>
    </source>
</evidence>
<feature type="region of interest" description="Disordered" evidence="1">
    <location>
        <begin position="24"/>
        <end position="124"/>
    </location>
</feature>
<evidence type="ECO:0000256" key="1">
    <source>
        <dbReference type="SAM" id="MobiDB-lite"/>
    </source>
</evidence>
<comment type="caution">
    <text evidence="2">The sequence shown here is derived from an EMBL/GenBank/DDBJ whole genome shotgun (WGS) entry which is preliminary data.</text>
</comment>
<sequence>MVASTRSSKRGHRELSTLVEVACLSSGLRGDGAPGPSTGQRKTEPIYIGSSTGAKGTSLCPRDRKKNKRPRVKPNLQSDDKYVSETPPHRTMANAPHKHSWGRLKTRGGAGGPSDSSDSSEDGEWVIARVSPRTADRVPTDDGMNIVTIAGDDGLPHGGVDTSAATEMVFAASACLTPDVKTIETGKEVRVTGQGPSSMEKEMDAHRRKFGLETIWTSNDRATCESEPSQFQLRDNPGGEGNGEAGGDVSGTSGVTELVAKTAKPDALRKEQERVAGLSQPSFNLGITQEVKESVSPGGEVCGTGIEICGVPELVAKKGKPDGQPKEQDQDAGNLLRTLKNTSYVQETLPRDAVHG</sequence>
<reference evidence="2" key="1">
    <citation type="submission" date="2022-06" db="EMBL/GenBank/DDBJ databases">
        <title>Uncovering the hologenomic basis of an extraordinary plant invasion.</title>
        <authorList>
            <person name="Bieker V.C."/>
            <person name="Martin M.D."/>
            <person name="Gilbert T."/>
            <person name="Hodgins K."/>
            <person name="Battlay P."/>
            <person name="Petersen B."/>
            <person name="Wilson J."/>
        </authorList>
    </citation>
    <scope>NUCLEOTIDE SEQUENCE</scope>
    <source>
        <strain evidence="2">AA19_3_7</strain>
        <tissue evidence="2">Leaf</tissue>
    </source>
</reference>
<feature type="region of interest" description="Disordered" evidence="1">
    <location>
        <begin position="317"/>
        <end position="356"/>
    </location>
</feature>
<evidence type="ECO:0000313" key="2">
    <source>
        <dbReference type="EMBL" id="KAI7752113.1"/>
    </source>
</evidence>
<organism evidence="2 3">
    <name type="scientific">Ambrosia artemisiifolia</name>
    <name type="common">Common ragweed</name>
    <dbReference type="NCBI Taxonomy" id="4212"/>
    <lineage>
        <taxon>Eukaryota</taxon>
        <taxon>Viridiplantae</taxon>
        <taxon>Streptophyta</taxon>
        <taxon>Embryophyta</taxon>
        <taxon>Tracheophyta</taxon>
        <taxon>Spermatophyta</taxon>
        <taxon>Magnoliopsida</taxon>
        <taxon>eudicotyledons</taxon>
        <taxon>Gunneridae</taxon>
        <taxon>Pentapetalae</taxon>
        <taxon>asterids</taxon>
        <taxon>campanulids</taxon>
        <taxon>Asterales</taxon>
        <taxon>Asteraceae</taxon>
        <taxon>Asteroideae</taxon>
        <taxon>Heliantheae alliance</taxon>
        <taxon>Heliantheae</taxon>
        <taxon>Ambrosia</taxon>
    </lineage>
</organism>
<keyword evidence="3" id="KW-1185">Reference proteome</keyword>
<name>A0AAD5GUB1_AMBAR</name>
<accession>A0AAD5GUB1</accession>
<feature type="compositionally biased region" description="Gly residues" evidence="1">
    <location>
        <begin position="238"/>
        <end position="249"/>
    </location>
</feature>
<feature type="region of interest" description="Disordered" evidence="1">
    <location>
        <begin position="224"/>
        <end position="252"/>
    </location>
</feature>
<feature type="compositionally biased region" description="Basic residues" evidence="1">
    <location>
        <begin position="96"/>
        <end position="106"/>
    </location>
</feature>
<dbReference type="AlphaFoldDB" id="A0AAD5GUB1"/>
<proteinExistence type="predicted"/>
<dbReference type="Proteomes" id="UP001206925">
    <property type="component" value="Unassembled WGS sequence"/>
</dbReference>
<feature type="compositionally biased region" description="Basic and acidic residues" evidence="1">
    <location>
        <begin position="317"/>
        <end position="329"/>
    </location>
</feature>
<dbReference type="EMBL" id="JAMZMK010005750">
    <property type="protein sequence ID" value="KAI7752113.1"/>
    <property type="molecule type" value="Genomic_DNA"/>
</dbReference>
<feature type="compositionally biased region" description="Polar residues" evidence="1">
    <location>
        <begin position="224"/>
        <end position="233"/>
    </location>
</feature>
<protein>
    <submittedName>
        <fullName evidence="2">Uncharacterized protein</fullName>
    </submittedName>
</protein>